<gene>
    <name evidence="2" type="ORF">BU23DRAFT_564440</name>
</gene>
<evidence type="ECO:0000313" key="2">
    <source>
        <dbReference type="EMBL" id="KAF1978180.1"/>
    </source>
</evidence>
<dbReference type="AlphaFoldDB" id="A0A6A5VNL8"/>
<evidence type="ECO:0000256" key="1">
    <source>
        <dbReference type="SAM" id="MobiDB-lite"/>
    </source>
</evidence>
<feature type="compositionally biased region" description="Acidic residues" evidence="1">
    <location>
        <begin position="480"/>
        <end position="493"/>
    </location>
</feature>
<dbReference type="OrthoDB" id="3790934at2759"/>
<feature type="compositionally biased region" description="Acidic residues" evidence="1">
    <location>
        <begin position="511"/>
        <end position="529"/>
    </location>
</feature>
<feature type="region of interest" description="Disordered" evidence="1">
    <location>
        <begin position="447"/>
        <end position="529"/>
    </location>
</feature>
<dbReference type="Proteomes" id="UP000800036">
    <property type="component" value="Unassembled WGS sequence"/>
</dbReference>
<name>A0A6A5VNL8_9PLEO</name>
<accession>A0A6A5VNL8</accession>
<evidence type="ECO:0000313" key="3">
    <source>
        <dbReference type="Proteomes" id="UP000800036"/>
    </source>
</evidence>
<reference evidence="2" key="1">
    <citation type="journal article" date="2020" name="Stud. Mycol.">
        <title>101 Dothideomycetes genomes: a test case for predicting lifestyles and emergence of pathogens.</title>
        <authorList>
            <person name="Haridas S."/>
            <person name="Albert R."/>
            <person name="Binder M."/>
            <person name="Bloem J."/>
            <person name="Labutti K."/>
            <person name="Salamov A."/>
            <person name="Andreopoulos B."/>
            <person name="Baker S."/>
            <person name="Barry K."/>
            <person name="Bills G."/>
            <person name="Bluhm B."/>
            <person name="Cannon C."/>
            <person name="Castanera R."/>
            <person name="Culley D."/>
            <person name="Daum C."/>
            <person name="Ezra D."/>
            <person name="Gonzalez J."/>
            <person name="Henrissat B."/>
            <person name="Kuo A."/>
            <person name="Liang C."/>
            <person name="Lipzen A."/>
            <person name="Lutzoni F."/>
            <person name="Magnuson J."/>
            <person name="Mondo S."/>
            <person name="Nolan M."/>
            <person name="Ohm R."/>
            <person name="Pangilinan J."/>
            <person name="Park H.-J."/>
            <person name="Ramirez L."/>
            <person name="Alfaro M."/>
            <person name="Sun H."/>
            <person name="Tritt A."/>
            <person name="Yoshinaga Y."/>
            <person name="Zwiers L.-H."/>
            <person name="Turgeon B."/>
            <person name="Goodwin S."/>
            <person name="Spatafora J."/>
            <person name="Crous P."/>
            <person name="Grigoriev I."/>
        </authorList>
    </citation>
    <scope>NUCLEOTIDE SEQUENCE</scope>
    <source>
        <strain evidence="2">CBS 107.79</strain>
    </source>
</reference>
<proteinExistence type="predicted"/>
<organism evidence="2 3">
    <name type="scientific">Bimuria novae-zelandiae CBS 107.79</name>
    <dbReference type="NCBI Taxonomy" id="1447943"/>
    <lineage>
        <taxon>Eukaryota</taxon>
        <taxon>Fungi</taxon>
        <taxon>Dikarya</taxon>
        <taxon>Ascomycota</taxon>
        <taxon>Pezizomycotina</taxon>
        <taxon>Dothideomycetes</taxon>
        <taxon>Pleosporomycetidae</taxon>
        <taxon>Pleosporales</taxon>
        <taxon>Massarineae</taxon>
        <taxon>Didymosphaeriaceae</taxon>
        <taxon>Bimuria</taxon>
    </lineage>
</organism>
<sequence>MAEQLVGYESLTAFLEAYGTANAGLFLAPLNARAVVPIKNANDSAKKHKLGPQVQFGLKWDAAKRGGDAPGCKKTLSVFHKMRGADVFMKDIQNLKNLLTADVNAATAQNGAGFGGYYVDPNAQGQSVAAMVNAALNLIANIDNIQFQSTGRIEGFKSPSLEAVAMLASDKEAQMFNTKGMHLLFNTGIQTTVVPRDTLIDLDTHSARRTFTTVLSGEVIWIVWPGTPENIEVMLQHYDKDNIANFTHQQHLTRTIQQLQHGIIFGQGEGTGMRVPPFCISLGLAAETTVLATSTVTYAQDMFASLDPELPHAVLTSRFIAAQPNKDEMEKTYSDNLCGIFQRILQGENDRYTPAQYRQNNASPGVMHGLVRVWDTIKRIVFGFLYDEDSFKEMLESWKGFISTEYGVREIGSGLGNCVICDHPYATPEEHTEHFEKVHWRVLPPAKKAKAPGAQKEPSEEEARPEGLDDKVSQQKPSNEDEDMGELGGEDEGGVTLQQGSYHEEGGMEGVEGDGSEEEDLFGHDDEDSGMPLEECGCPVQQAEPGGQLPSLGAQEGLGEHGVQAVCMPVGGNAGPVQPVVPGGQFASLGAHERLGGRGGGAIHPSFGGYGGPLQYLTPADQFMVNPNVYPGGVPSHPTLPPIHPLQSGVMPQELSYSVDHSNPPYDHTLGPFA</sequence>
<feature type="compositionally biased region" description="Basic and acidic residues" evidence="1">
    <location>
        <begin position="457"/>
        <end position="473"/>
    </location>
</feature>
<dbReference type="EMBL" id="ML976661">
    <property type="protein sequence ID" value="KAF1978180.1"/>
    <property type="molecule type" value="Genomic_DNA"/>
</dbReference>
<protein>
    <submittedName>
        <fullName evidence="2">Uncharacterized protein</fullName>
    </submittedName>
</protein>
<keyword evidence="3" id="KW-1185">Reference proteome</keyword>